<dbReference type="InterPro" id="IPR002182">
    <property type="entry name" value="NB-ARC"/>
</dbReference>
<name>A0A941EL89_9ACTN</name>
<dbReference type="Pfam" id="PF00931">
    <property type="entry name" value="NB-ARC"/>
    <property type="match status" value="1"/>
</dbReference>
<evidence type="ECO:0000313" key="4">
    <source>
        <dbReference type="EMBL" id="MBR7832413.1"/>
    </source>
</evidence>
<evidence type="ECO:0000313" key="5">
    <source>
        <dbReference type="Proteomes" id="UP000675781"/>
    </source>
</evidence>
<dbReference type="InterPro" id="IPR002586">
    <property type="entry name" value="CobQ/CobB/MinD/ParA_Nub-bd_dom"/>
</dbReference>
<dbReference type="PANTHER" id="PTHR46082:SF6">
    <property type="entry name" value="AAA+ ATPASE DOMAIN-CONTAINING PROTEIN-RELATED"/>
    <property type="match status" value="1"/>
</dbReference>
<accession>A0A941EL89</accession>
<evidence type="ECO:0000259" key="1">
    <source>
        <dbReference type="Pfam" id="PF00931"/>
    </source>
</evidence>
<dbReference type="InterPro" id="IPR027417">
    <property type="entry name" value="P-loop_NTPase"/>
</dbReference>
<feature type="domain" description="DUF7779" evidence="3">
    <location>
        <begin position="722"/>
        <end position="808"/>
    </location>
</feature>
<dbReference type="SUPFAM" id="SSF52540">
    <property type="entry name" value="P-loop containing nucleoside triphosphate hydrolases"/>
    <property type="match status" value="2"/>
</dbReference>
<feature type="domain" description="NB-ARC" evidence="1">
    <location>
        <begin position="488"/>
        <end position="623"/>
    </location>
</feature>
<dbReference type="Proteomes" id="UP000675781">
    <property type="component" value="Unassembled WGS sequence"/>
</dbReference>
<dbReference type="RefSeq" id="WP_212526940.1">
    <property type="nucleotide sequence ID" value="NZ_JAGSOG010000010.1"/>
</dbReference>
<keyword evidence="5" id="KW-1185">Reference proteome</keyword>
<reference evidence="4" key="1">
    <citation type="submission" date="2021-04" db="EMBL/GenBank/DDBJ databases">
        <title>Genome based classification of Actinospica acidithermotolerans sp. nov., an actinobacterium isolated from an Indonesian hot spring.</title>
        <authorList>
            <person name="Kusuma A.B."/>
            <person name="Putra K.E."/>
            <person name="Nafisah S."/>
            <person name="Loh J."/>
            <person name="Nouioui I."/>
            <person name="Goodfellow M."/>
        </authorList>
    </citation>
    <scope>NUCLEOTIDE SEQUENCE</scope>
    <source>
        <strain evidence="4">CSCA 57</strain>
    </source>
</reference>
<dbReference type="NCBIfam" id="NF040586">
    <property type="entry name" value="FxSxx_TPR"/>
    <property type="match status" value="1"/>
</dbReference>
<dbReference type="NCBIfam" id="NF047398">
    <property type="entry name" value="AAA_KGGVGR"/>
    <property type="match status" value="1"/>
</dbReference>
<evidence type="ECO:0000259" key="3">
    <source>
        <dbReference type="Pfam" id="PF25000"/>
    </source>
</evidence>
<dbReference type="InterPro" id="IPR056681">
    <property type="entry name" value="DUF7779"/>
</dbReference>
<gene>
    <name evidence="4" type="ORF">KDL01_04040</name>
</gene>
<dbReference type="PANTHER" id="PTHR46082">
    <property type="entry name" value="ATP/GTP-BINDING PROTEIN-RELATED"/>
    <property type="match status" value="1"/>
</dbReference>
<dbReference type="Pfam" id="PF25000">
    <property type="entry name" value="DUF7779"/>
    <property type="match status" value="1"/>
</dbReference>
<dbReference type="InterPro" id="IPR011990">
    <property type="entry name" value="TPR-like_helical_dom_sf"/>
</dbReference>
<dbReference type="EMBL" id="JAGSOG010000010">
    <property type="protein sequence ID" value="MBR7832413.1"/>
    <property type="molecule type" value="Genomic_DNA"/>
</dbReference>
<comment type="caution">
    <text evidence="4">The sequence shown here is derived from an EMBL/GenBank/DDBJ whole genome shotgun (WGS) entry which is preliminary data.</text>
</comment>
<dbReference type="SUPFAM" id="SSF48452">
    <property type="entry name" value="TPR-like"/>
    <property type="match status" value="3"/>
</dbReference>
<feature type="domain" description="CobQ/CobB/MinD/ParA nucleotide binding" evidence="2">
    <location>
        <begin position="11"/>
        <end position="60"/>
    </location>
</feature>
<dbReference type="Pfam" id="PF01656">
    <property type="entry name" value="CbiA"/>
    <property type="match status" value="1"/>
</dbReference>
<dbReference type="InterPro" id="IPR053137">
    <property type="entry name" value="NLR-like"/>
</dbReference>
<protein>
    <submittedName>
        <fullName evidence="4">Tetratricopeptide repeat protein</fullName>
    </submittedName>
</protein>
<dbReference type="Gene3D" id="3.40.50.300">
    <property type="entry name" value="P-loop containing nucleotide triphosphate hydrolases"/>
    <property type="match status" value="2"/>
</dbReference>
<sequence>MSARKPGQVVTFYSYKGGTGRTMALANIAWILAANGKRVLMVDWDLESPGLHRYFAKSLLDPDALAATKGVVNMVREFEESAAETPEEERGAHYYRDQARVGDYAIAIRWPFPDGGVLHYMSAGLQNRSYSSAVASLDWERFYEHLGGGELFNAFRADMKAGYDYALIDSRTGLSDVADICTLHLPDVIVDCFTLNNQGLEGALTVAAGVSKFTNHPIRLLAVPMRVDEAEKNKADAGRAAARERFAELKIEEMASPRYWGQVEIPYVPYYGYEETLAAFADSPNDRHTLLDAYLRLASVLTGGEVTGVPEMDEAARKSLLAEISRLQPTPQEQLAVAYVAQDRLWAEWIEAVYLQAGFDVQTIALFDDPQARATPEPHTRIVALMSSETTRNPGAMSRLRTWSNSGRLSVVTLAELRSDARPAAVATCELHGVTDPAVAVALLLRLAGVADSESGQIRSPESHRYPTGHPRVWNVAARSSVFTGRDEVMERLRQHVVGGSATVILPVALHGLGGVGKTQLAQEYALRFSADYDLVWWIGAESTEFIDEALAGLARRLRLPGTGDSITEDSAAVREAMRRGEVGRWLLVYDNATEPSGLAPFLPSGSSGHVLITSRDQAWAQRAIPLEVDVFTSAESAGHLTRTVPGLTERDALRLAELVGHLPLAVQSAGAWLSTTGTPVEQYLEQLSAQITRVLETPPDGYPVSVAATWTIALEDLRERRPAAARLLELCAFLNPDGISTSQLIYTTAMLQTLRGFDRALVDIGMIGTVVAEPVRLSLLQLDQAARELRIHRLVQEVIKARMSPQQRDEALHAVHDVLASARPQSGDTDDPANWPQYVLLWPHLAPSRAMDCDQGPVRQLLIDRIRYLWKRGEYQNALESGIRLEAHWVERIEELGGQRSDPGSLLYQQLLVLRNLIGSVLRLQGEFDQAYRIDSEVLAEQERLFGPEHPHTLLSHLCLAGDLRGLGRFQEALERDLATFERHRRVYPEGDARLLGAANNLAVNYRLVGDCHKALELDQSTYIQRRSTLGPRHPYTLYSGSNLARDLRDAGQYGQSVDLLRAALADYREAVGDGSPETLRTAKSLAASLRKAGELTESVTLAQETLDRYRSGFGETNPDLRSCALVYAAALSAVGEHDEAKQLCLDVLAGYESRLGPQHPYTLCCVNNLAAYARKTGEFEQALTLARRAFEGLTGLLGDWHPYTLIAAANLANSLVDNGDLRPAAILEQDAARKLADVLRPDHPDVLALESNHAVTLDQLGHAAEAAHLRVRVVARLELTMGPQHFNTRAARQSQRLDWDLEPQPI</sequence>
<proteinExistence type="predicted"/>
<dbReference type="Pfam" id="PF13374">
    <property type="entry name" value="TPR_10"/>
    <property type="match status" value="1"/>
</dbReference>
<organism evidence="4 5">
    <name type="scientific">Actinospica durhamensis</name>
    <dbReference type="NCBI Taxonomy" id="1508375"/>
    <lineage>
        <taxon>Bacteria</taxon>
        <taxon>Bacillati</taxon>
        <taxon>Actinomycetota</taxon>
        <taxon>Actinomycetes</taxon>
        <taxon>Catenulisporales</taxon>
        <taxon>Actinospicaceae</taxon>
        <taxon>Actinospica</taxon>
    </lineage>
</organism>
<evidence type="ECO:0000259" key="2">
    <source>
        <dbReference type="Pfam" id="PF01656"/>
    </source>
</evidence>
<dbReference type="GO" id="GO:0043531">
    <property type="term" value="F:ADP binding"/>
    <property type="evidence" value="ECO:0007669"/>
    <property type="project" value="InterPro"/>
</dbReference>
<dbReference type="Gene3D" id="1.25.40.10">
    <property type="entry name" value="Tetratricopeptide repeat domain"/>
    <property type="match status" value="2"/>
</dbReference>
<dbReference type="Pfam" id="PF13424">
    <property type="entry name" value="TPR_12"/>
    <property type="match status" value="3"/>
</dbReference>